<dbReference type="GO" id="GO:0035869">
    <property type="term" value="C:ciliary transition zone"/>
    <property type="evidence" value="ECO:0007669"/>
    <property type="project" value="TreeGrafter"/>
</dbReference>
<dbReference type="GO" id="GO:0005814">
    <property type="term" value="C:centriole"/>
    <property type="evidence" value="ECO:0007669"/>
    <property type="project" value="UniProtKB-SubCell"/>
</dbReference>
<dbReference type="Proteomes" id="UP000233120">
    <property type="component" value="Unassembled WGS sequence"/>
</dbReference>
<dbReference type="SUPFAM" id="SSF103657">
    <property type="entry name" value="BAR/IMD domain-like"/>
    <property type="match status" value="1"/>
</dbReference>
<sequence length="266" mass="30375">MNIVFSRDSQVRGMDNTVANTEKYFGQFCSLLAAYTRKTARLRNKADQLVKQLIDFANSENPELRATMRGFAEDLAKVQDYRQAQVERLETKVVNPLKLYGAQIKQTRAEIKKFKRVQNREIKQLEKLEKLRQKSPWDRQMIAETRVQRAAMDSSRTTLQLEETVDAFQRQKLKDLQVKVSTLVSPRQDFRAKMQGVYGHYNTQPLANTNPSPSVLQSLASQGTLQVQLYRANEDPEHPHANHGRGQSAHCVCGQGGYLMLPGHSL</sequence>
<dbReference type="Gene3D" id="1.20.1270.60">
    <property type="entry name" value="Arfaptin homology (AH) domain/BAR domain"/>
    <property type="match status" value="1"/>
</dbReference>
<evidence type="ECO:0000256" key="2">
    <source>
        <dbReference type="ARBA" id="ARBA00004120"/>
    </source>
</evidence>
<protein>
    <submittedName>
        <fullName evidence="3">CBY1 interacting BAR domain containing 2</fullName>
    </submittedName>
</protein>
<proteinExistence type="predicted"/>
<dbReference type="Pfam" id="PF06730">
    <property type="entry name" value="FAM92"/>
    <property type="match status" value="1"/>
</dbReference>
<dbReference type="Bgee" id="ENSMNEG00000028674">
    <property type="expression patterns" value="Expressed in pituitary gland"/>
</dbReference>
<gene>
    <name evidence="3" type="primary">CIBAR2</name>
</gene>
<accession>A0A2K6BA76</accession>
<keyword evidence="4" id="KW-1185">Reference proteome</keyword>
<organism evidence="3 4">
    <name type="scientific">Macaca nemestrina</name>
    <name type="common">Pig-tailed macaque</name>
    <dbReference type="NCBI Taxonomy" id="9545"/>
    <lineage>
        <taxon>Eukaryota</taxon>
        <taxon>Metazoa</taxon>
        <taxon>Chordata</taxon>
        <taxon>Craniata</taxon>
        <taxon>Vertebrata</taxon>
        <taxon>Euteleostomi</taxon>
        <taxon>Mammalia</taxon>
        <taxon>Eutheria</taxon>
        <taxon>Euarchontoglires</taxon>
        <taxon>Primates</taxon>
        <taxon>Haplorrhini</taxon>
        <taxon>Catarrhini</taxon>
        <taxon>Cercopithecidae</taxon>
        <taxon>Cercopithecinae</taxon>
        <taxon>Macaca</taxon>
    </lineage>
</organism>
<evidence type="ECO:0000313" key="4">
    <source>
        <dbReference type="Proteomes" id="UP000233120"/>
    </source>
</evidence>
<comment type="subcellular location">
    <subcellularLocation>
        <location evidence="2">Cytoplasm</location>
        <location evidence="2">Cytoskeleton</location>
        <location evidence="2">Cilium basal body</location>
    </subcellularLocation>
    <subcellularLocation>
        <location evidence="1">Cytoplasm</location>
        <location evidence="1">Cytoskeleton</location>
        <location evidence="1">Microtubule organizing center</location>
        <location evidence="1">Centrosome</location>
        <location evidence="1">Centriole</location>
    </subcellularLocation>
</comment>
<reference evidence="3" key="1">
    <citation type="submission" date="2025-08" db="UniProtKB">
        <authorList>
            <consortium name="Ensembl"/>
        </authorList>
    </citation>
    <scope>IDENTIFICATION</scope>
</reference>
<evidence type="ECO:0000313" key="3">
    <source>
        <dbReference type="Ensembl" id="ENSMNEP00000008312.1"/>
    </source>
</evidence>
<dbReference type="GO" id="GO:0060271">
    <property type="term" value="P:cilium assembly"/>
    <property type="evidence" value="ECO:0007669"/>
    <property type="project" value="TreeGrafter"/>
</dbReference>
<dbReference type="AlphaFoldDB" id="A0A2K6BA76"/>
<dbReference type="InterPro" id="IPR009602">
    <property type="entry name" value="CBAR/FAM92"/>
</dbReference>
<dbReference type="GO" id="GO:0036064">
    <property type="term" value="C:ciliary basal body"/>
    <property type="evidence" value="ECO:0007669"/>
    <property type="project" value="Ensembl"/>
</dbReference>
<dbReference type="PANTHER" id="PTHR21223:SF3">
    <property type="entry name" value="CBY1-INTERACTING BAR DOMAIN-CONTAINING PROTEIN 2"/>
    <property type="match status" value="1"/>
</dbReference>
<evidence type="ECO:0000256" key="1">
    <source>
        <dbReference type="ARBA" id="ARBA00004114"/>
    </source>
</evidence>
<dbReference type="Ensembl" id="ENSMNET00000032478.1">
    <property type="protein sequence ID" value="ENSMNEP00000008312.1"/>
    <property type="gene ID" value="ENSMNEG00000028674.1"/>
</dbReference>
<dbReference type="STRING" id="9545.ENSMNEP00000008312"/>
<dbReference type="PANTHER" id="PTHR21223">
    <property type="entry name" value="CBY1-INTERACTING BAR DOMAIN-CONTAINING PROTEIN HOMOLOG"/>
    <property type="match status" value="1"/>
</dbReference>
<dbReference type="OMA" id="AYTHKTA"/>
<dbReference type="GeneTree" id="ENSGT00390000010285"/>
<dbReference type="InterPro" id="IPR027267">
    <property type="entry name" value="AH/BAR_dom_sf"/>
</dbReference>
<reference evidence="3" key="2">
    <citation type="submission" date="2025-09" db="UniProtKB">
        <authorList>
            <consortium name="Ensembl"/>
        </authorList>
    </citation>
    <scope>IDENTIFICATION</scope>
</reference>
<name>A0A2K6BA76_MACNE</name>